<feature type="compositionally biased region" description="Basic and acidic residues" evidence="1">
    <location>
        <begin position="75"/>
        <end position="102"/>
    </location>
</feature>
<gene>
    <name evidence="2" type="ORF">AVDCRST_MAG12-2689</name>
</gene>
<evidence type="ECO:0000256" key="1">
    <source>
        <dbReference type="SAM" id="MobiDB-lite"/>
    </source>
</evidence>
<feature type="region of interest" description="Disordered" evidence="1">
    <location>
        <begin position="1"/>
        <end position="147"/>
    </location>
</feature>
<feature type="compositionally biased region" description="Basic residues" evidence="1">
    <location>
        <begin position="10"/>
        <end position="25"/>
    </location>
</feature>
<feature type="compositionally biased region" description="Basic residues" evidence="1">
    <location>
        <begin position="120"/>
        <end position="137"/>
    </location>
</feature>
<organism evidence="2">
    <name type="scientific">uncultured Rubrobacteraceae bacterium</name>
    <dbReference type="NCBI Taxonomy" id="349277"/>
    <lineage>
        <taxon>Bacteria</taxon>
        <taxon>Bacillati</taxon>
        <taxon>Actinomycetota</taxon>
        <taxon>Rubrobacteria</taxon>
        <taxon>Rubrobacterales</taxon>
        <taxon>Rubrobacteraceae</taxon>
        <taxon>environmental samples</taxon>
    </lineage>
</organism>
<dbReference type="EMBL" id="CADCVK010000385">
    <property type="protein sequence ID" value="CAA9501551.1"/>
    <property type="molecule type" value="Genomic_DNA"/>
</dbReference>
<sequence>AGGEPDPGRHSGRRGRRDPRRRPGRRAGGPVGRRLRAHRAPHNPAPGVPDGGLRRGTHGQPLRPQARPPRAGAGPHRDHLSGRDRDPPRPELYRPALRRDAPRTAAGRNPESRHDPDRLRHPRPPRPVYRRGHRRPLGRQDRQPQAV</sequence>
<feature type="compositionally biased region" description="Basic and acidic residues" evidence="1">
    <location>
        <begin position="110"/>
        <end position="119"/>
    </location>
</feature>
<proteinExistence type="predicted"/>
<feature type="non-terminal residue" evidence="2">
    <location>
        <position position="1"/>
    </location>
</feature>
<evidence type="ECO:0000313" key="2">
    <source>
        <dbReference type="EMBL" id="CAA9501551.1"/>
    </source>
</evidence>
<feature type="compositionally biased region" description="Low complexity" evidence="1">
    <location>
        <begin position="59"/>
        <end position="74"/>
    </location>
</feature>
<feature type="non-terminal residue" evidence="2">
    <location>
        <position position="147"/>
    </location>
</feature>
<dbReference type="AlphaFoldDB" id="A0A6J4SPU7"/>
<reference evidence="2" key="1">
    <citation type="submission" date="2020-02" db="EMBL/GenBank/DDBJ databases">
        <authorList>
            <person name="Meier V. D."/>
        </authorList>
    </citation>
    <scope>NUCLEOTIDE SEQUENCE</scope>
    <source>
        <strain evidence="2">AVDCRST_MAG12</strain>
    </source>
</reference>
<feature type="compositionally biased region" description="Basic and acidic residues" evidence="1">
    <location>
        <begin position="138"/>
        <end position="147"/>
    </location>
</feature>
<protein>
    <submittedName>
        <fullName evidence="2">Uncharacterized protein</fullName>
    </submittedName>
</protein>
<accession>A0A6J4SPU7</accession>
<name>A0A6J4SPU7_9ACTN</name>